<reference evidence="5 6" key="1">
    <citation type="submission" date="2017-09" db="EMBL/GenBank/DDBJ databases">
        <title>Large-scale bioinformatics analysis of Bacillus genomes uncovers conserved roles of natural products in bacterial physiology.</title>
        <authorList>
            <consortium name="Agbiome Team Llc"/>
            <person name="Bleich R.M."/>
            <person name="Grubbs K.J."/>
            <person name="Santa Maria K.C."/>
            <person name="Allen S.E."/>
            <person name="Farag S."/>
            <person name="Shank E.A."/>
            <person name="Bowers A."/>
        </authorList>
    </citation>
    <scope>NUCLEOTIDE SEQUENCE [LARGE SCALE GENOMIC DNA]</scope>
    <source>
        <strain evidence="3 5">AFS049141</strain>
        <strain evidence="2 6">AFS083741</strain>
    </source>
</reference>
<protein>
    <submittedName>
        <fullName evidence="2">Uncharacterized protein</fullName>
    </submittedName>
</protein>
<dbReference type="EMBL" id="WBPB01000004">
    <property type="protein sequence ID" value="KAB2501996.1"/>
    <property type="molecule type" value="Genomic_DNA"/>
</dbReference>
<evidence type="ECO:0000313" key="5">
    <source>
        <dbReference type="Proteomes" id="UP000223834"/>
    </source>
</evidence>
<dbReference type="Proteomes" id="UP000477920">
    <property type="component" value="Unassembled WGS sequence"/>
</dbReference>
<evidence type="ECO:0000313" key="6">
    <source>
        <dbReference type="Proteomes" id="UP000224413"/>
    </source>
</evidence>
<dbReference type="Proteomes" id="UP000223834">
    <property type="component" value="Unassembled WGS sequence"/>
</dbReference>
<reference evidence="4 7" key="2">
    <citation type="submission" date="2019-06" db="EMBL/GenBank/DDBJ databases">
        <title>Biocontrol Bacillus strains from Vietnam.</title>
        <authorList>
            <person name="Borriss R."/>
            <person name="Lasch P."/>
            <person name="Thanh Tam L.T."/>
        </authorList>
    </citation>
    <scope>NUCLEOTIDE SEQUENCE [LARGE SCALE GENOMIC DNA]</scope>
    <source>
        <strain evidence="4 7">A8</strain>
    </source>
</reference>
<dbReference type="EMBL" id="NUIQ01000257">
    <property type="protein sequence ID" value="PGO64071.1"/>
    <property type="molecule type" value="Genomic_DNA"/>
</dbReference>
<accession>A0A9Q5MXQ0</accession>
<evidence type="ECO:0000313" key="7">
    <source>
        <dbReference type="Proteomes" id="UP000309400"/>
    </source>
</evidence>
<dbReference type="Proteomes" id="UP000224413">
    <property type="component" value="Unassembled WGS sequence"/>
</dbReference>
<proteinExistence type="predicted"/>
<sequence length="61" mass="7087">MNKRFLEAFVLFALVSFFRIRQTIGQESVKKNNGNNYGQKSSCLRATASIQVLYWIFIQPN</sequence>
<name>A0A9Q5MXQ0_BACCE</name>
<evidence type="ECO:0000313" key="4">
    <source>
        <dbReference type="EMBL" id="TNC00139.1"/>
    </source>
</evidence>
<evidence type="ECO:0000313" key="8">
    <source>
        <dbReference type="Proteomes" id="UP000477920"/>
    </source>
</evidence>
<dbReference type="EMBL" id="NUWJ01000396">
    <property type="protein sequence ID" value="PFK04912.1"/>
    <property type="molecule type" value="Genomic_DNA"/>
</dbReference>
<evidence type="ECO:0000313" key="2">
    <source>
        <dbReference type="EMBL" id="PFK04912.1"/>
    </source>
</evidence>
<organism evidence="2 6">
    <name type="scientific">Bacillus cereus</name>
    <dbReference type="NCBI Taxonomy" id="1396"/>
    <lineage>
        <taxon>Bacteria</taxon>
        <taxon>Bacillati</taxon>
        <taxon>Bacillota</taxon>
        <taxon>Bacilli</taxon>
        <taxon>Bacillales</taxon>
        <taxon>Bacillaceae</taxon>
        <taxon>Bacillus</taxon>
        <taxon>Bacillus cereus group</taxon>
    </lineage>
</organism>
<reference evidence="1 8" key="3">
    <citation type="submission" date="2019-10" db="EMBL/GenBank/DDBJ databases">
        <title>Bacillus from the desert of Cuatro Cinegas, Coahuila.</title>
        <authorList>
            <person name="Olmedo-Alvarez G."/>
            <person name="Saldana S."/>
            <person name="Barcelo D."/>
        </authorList>
    </citation>
    <scope>NUCLEOTIDE SEQUENCE [LARGE SCALE GENOMIC DNA]</scope>
    <source>
        <strain evidence="1 8">CH101a_3T</strain>
    </source>
</reference>
<gene>
    <name evidence="3" type="ORF">CN980_25705</name>
    <name evidence="2" type="ORF">COI98_31315</name>
    <name evidence="1" type="ORF">F8158_02090</name>
    <name evidence="4" type="ORF">FHG65_11405</name>
</gene>
<dbReference type="EMBL" id="VDDR01000004">
    <property type="protein sequence ID" value="TNC00139.1"/>
    <property type="molecule type" value="Genomic_DNA"/>
</dbReference>
<dbReference type="AlphaFoldDB" id="A0A9Q5MXQ0"/>
<dbReference type="Proteomes" id="UP000309400">
    <property type="component" value="Unassembled WGS sequence"/>
</dbReference>
<comment type="caution">
    <text evidence="2">The sequence shown here is derived from an EMBL/GenBank/DDBJ whole genome shotgun (WGS) entry which is preliminary data.</text>
</comment>
<evidence type="ECO:0000313" key="1">
    <source>
        <dbReference type="EMBL" id="KAB2501996.1"/>
    </source>
</evidence>
<evidence type="ECO:0000313" key="3">
    <source>
        <dbReference type="EMBL" id="PGO64071.1"/>
    </source>
</evidence>